<evidence type="ECO:0000259" key="12">
    <source>
        <dbReference type="PROSITE" id="PS50885"/>
    </source>
</evidence>
<evidence type="ECO:0000256" key="9">
    <source>
        <dbReference type="ARBA" id="ARBA00022840"/>
    </source>
</evidence>
<protein>
    <recommendedName>
        <fullName evidence="3">histidine kinase</fullName>
        <ecNumber evidence="3">2.7.13.3</ecNumber>
    </recommendedName>
</protein>
<evidence type="ECO:0000256" key="10">
    <source>
        <dbReference type="SAM" id="Phobius"/>
    </source>
</evidence>
<dbReference type="InterPro" id="IPR036890">
    <property type="entry name" value="HATPase_C_sf"/>
</dbReference>
<dbReference type="SUPFAM" id="SSF158472">
    <property type="entry name" value="HAMP domain-like"/>
    <property type="match status" value="1"/>
</dbReference>
<dbReference type="InterPro" id="IPR050980">
    <property type="entry name" value="2C_sensor_his_kinase"/>
</dbReference>
<dbReference type="CDD" id="cd00075">
    <property type="entry name" value="HATPase"/>
    <property type="match status" value="1"/>
</dbReference>
<dbReference type="PROSITE" id="PS50885">
    <property type="entry name" value="HAMP"/>
    <property type="match status" value="1"/>
</dbReference>
<keyword evidence="14" id="KW-1185">Reference proteome</keyword>
<dbReference type="CDD" id="cd06225">
    <property type="entry name" value="HAMP"/>
    <property type="match status" value="1"/>
</dbReference>
<proteinExistence type="predicted"/>
<dbReference type="AlphaFoldDB" id="A0A2T4YLP0"/>
<dbReference type="PROSITE" id="PS50109">
    <property type="entry name" value="HIS_KIN"/>
    <property type="match status" value="1"/>
</dbReference>
<keyword evidence="7" id="KW-0547">Nucleotide-binding</keyword>
<gene>
    <name evidence="13" type="ORF">C8J24_3459</name>
</gene>
<evidence type="ECO:0000256" key="1">
    <source>
        <dbReference type="ARBA" id="ARBA00000085"/>
    </source>
</evidence>
<dbReference type="SMART" id="SM00387">
    <property type="entry name" value="HATPase_c"/>
    <property type="match status" value="1"/>
</dbReference>
<dbReference type="GO" id="GO:0000155">
    <property type="term" value="F:phosphorelay sensor kinase activity"/>
    <property type="evidence" value="ECO:0007669"/>
    <property type="project" value="InterPro"/>
</dbReference>
<dbReference type="GO" id="GO:0005886">
    <property type="term" value="C:plasma membrane"/>
    <property type="evidence" value="ECO:0007669"/>
    <property type="project" value="UniProtKB-SubCell"/>
</dbReference>
<dbReference type="EMBL" id="PZZN01000004">
    <property type="protein sequence ID" value="PTM44182.1"/>
    <property type="molecule type" value="Genomic_DNA"/>
</dbReference>
<keyword evidence="10" id="KW-1133">Transmembrane helix</keyword>
<dbReference type="SUPFAM" id="SSF55874">
    <property type="entry name" value="ATPase domain of HSP90 chaperone/DNA topoisomerase II/histidine kinase"/>
    <property type="match status" value="1"/>
</dbReference>
<dbReference type="SMART" id="SM00388">
    <property type="entry name" value="HisKA"/>
    <property type="match status" value="1"/>
</dbReference>
<dbReference type="Pfam" id="PF00672">
    <property type="entry name" value="HAMP"/>
    <property type="match status" value="1"/>
</dbReference>
<keyword evidence="10" id="KW-0472">Membrane</keyword>
<dbReference type="Proteomes" id="UP000240996">
    <property type="component" value="Unassembled WGS sequence"/>
</dbReference>
<dbReference type="Gene3D" id="6.10.340.10">
    <property type="match status" value="1"/>
</dbReference>
<comment type="catalytic activity">
    <reaction evidence="1">
        <text>ATP + protein L-histidine = ADP + protein N-phospho-L-histidine.</text>
        <dbReference type="EC" id="2.7.13.3"/>
    </reaction>
</comment>
<keyword evidence="10" id="KW-0812">Transmembrane</keyword>
<feature type="transmembrane region" description="Helical" evidence="10">
    <location>
        <begin position="44"/>
        <end position="65"/>
    </location>
</feature>
<evidence type="ECO:0000256" key="2">
    <source>
        <dbReference type="ARBA" id="ARBA00004651"/>
    </source>
</evidence>
<evidence type="ECO:0000313" key="14">
    <source>
        <dbReference type="Proteomes" id="UP000240996"/>
    </source>
</evidence>
<dbReference type="Gene3D" id="3.30.565.10">
    <property type="entry name" value="Histidine kinase-like ATPase, C-terminal domain"/>
    <property type="match status" value="1"/>
</dbReference>
<dbReference type="PANTHER" id="PTHR44936:SF10">
    <property type="entry name" value="SENSOR PROTEIN RSTB"/>
    <property type="match status" value="1"/>
</dbReference>
<dbReference type="InterPro" id="IPR003594">
    <property type="entry name" value="HATPase_dom"/>
</dbReference>
<dbReference type="Gene3D" id="1.10.287.130">
    <property type="match status" value="1"/>
</dbReference>
<comment type="caution">
    <text evidence="13">The sequence shown here is derived from an EMBL/GenBank/DDBJ whole genome shotgun (WGS) entry which is preliminary data.</text>
</comment>
<keyword evidence="8 13" id="KW-0418">Kinase</keyword>
<evidence type="ECO:0000256" key="5">
    <source>
        <dbReference type="ARBA" id="ARBA00022553"/>
    </source>
</evidence>
<dbReference type="Pfam" id="PF02518">
    <property type="entry name" value="HATPase_c"/>
    <property type="match status" value="1"/>
</dbReference>
<accession>A0A2T4YLP0</accession>
<reference evidence="13 14" key="1">
    <citation type="submission" date="2018-04" db="EMBL/GenBank/DDBJ databases">
        <title>Genomic Encyclopedia of Type Strains, Phase III (KMG-III): the genomes of soil and plant-associated and newly described type strains.</title>
        <authorList>
            <person name="Whitman W."/>
        </authorList>
    </citation>
    <scope>NUCLEOTIDE SEQUENCE [LARGE SCALE GENOMIC DNA]</scope>
    <source>
        <strain evidence="13 14">NW12</strain>
    </source>
</reference>
<evidence type="ECO:0000256" key="6">
    <source>
        <dbReference type="ARBA" id="ARBA00022679"/>
    </source>
</evidence>
<evidence type="ECO:0000259" key="11">
    <source>
        <dbReference type="PROSITE" id="PS50109"/>
    </source>
</evidence>
<dbReference type="InterPro" id="IPR005467">
    <property type="entry name" value="His_kinase_dom"/>
</dbReference>
<sequence length="324" mass="34751">MQRLYWRIYLALLASLTAAATLFGLAHLRYGAAPAAMQGFRGHLAMLALLLAIAVVVAVAAFPVVRRLTRRLERLQASVDAWGTGNLSSRVAVEGRDEIARLAMSFNQSAGRIEALMSAQRILLANASHELRSPLARIRMAIELLSEAPSVAVRAELARNVMELDQLVEEVLLASRLDGTSVHASSRTVVDLTALVAEECARATARFAGVRVKMSGDAVLLRRMIRNLLENAQRHGGGTQILVTLTACANEIALEVHDGGAGVLPSECEAIFTPFYRARGANEGDGGYGLGLSLVRQIARQHGGEVRCIAAETGGGRFRVALPR</sequence>
<evidence type="ECO:0000256" key="8">
    <source>
        <dbReference type="ARBA" id="ARBA00022777"/>
    </source>
</evidence>
<organism evidence="13 14">
    <name type="scientific">Sphingomonas aerolata</name>
    <dbReference type="NCBI Taxonomy" id="185951"/>
    <lineage>
        <taxon>Bacteria</taxon>
        <taxon>Pseudomonadati</taxon>
        <taxon>Pseudomonadota</taxon>
        <taxon>Alphaproteobacteria</taxon>
        <taxon>Sphingomonadales</taxon>
        <taxon>Sphingomonadaceae</taxon>
        <taxon>Sphingomonas</taxon>
    </lineage>
</organism>
<dbReference type="SMART" id="SM00304">
    <property type="entry name" value="HAMP"/>
    <property type="match status" value="1"/>
</dbReference>
<feature type="domain" description="HAMP" evidence="12">
    <location>
        <begin position="66"/>
        <end position="118"/>
    </location>
</feature>
<keyword evidence="4" id="KW-1003">Cell membrane</keyword>
<dbReference type="PRINTS" id="PR00344">
    <property type="entry name" value="BCTRLSENSOR"/>
</dbReference>
<evidence type="ECO:0000256" key="4">
    <source>
        <dbReference type="ARBA" id="ARBA00022475"/>
    </source>
</evidence>
<dbReference type="InterPro" id="IPR003661">
    <property type="entry name" value="HisK_dim/P_dom"/>
</dbReference>
<dbReference type="InterPro" id="IPR036097">
    <property type="entry name" value="HisK_dim/P_sf"/>
</dbReference>
<dbReference type="InterPro" id="IPR004358">
    <property type="entry name" value="Sig_transdc_His_kin-like_C"/>
</dbReference>
<dbReference type="CDD" id="cd00082">
    <property type="entry name" value="HisKA"/>
    <property type="match status" value="1"/>
</dbReference>
<dbReference type="EC" id="2.7.13.3" evidence="3"/>
<evidence type="ECO:0000256" key="7">
    <source>
        <dbReference type="ARBA" id="ARBA00022741"/>
    </source>
</evidence>
<keyword evidence="9" id="KW-0067">ATP-binding</keyword>
<comment type="subcellular location">
    <subcellularLocation>
        <location evidence="2">Cell membrane</location>
        <topology evidence="2">Multi-pass membrane protein</topology>
    </subcellularLocation>
</comment>
<evidence type="ECO:0000313" key="13">
    <source>
        <dbReference type="EMBL" id="PTM44182.1"/>
    </source>
</evidence>
<keyword evidence="5" id="KW-0597">Phosphoprotein</keyword>
<evidence type="ECO:0000256" key="3">
    <source>
        <dbReference type="ARBA" id="ARBA00012438"/>
    </source>
</evidence>
<name>A0A2T4YLP0_9SPHN</name>
<dbReference type="InterPro" id="IPR003660">
    <property type="entry name" value="HAMP_dom"/>
</dbReference>
<dbReference type="GO" id="GO:0005524">
    <property type="term" value="F:ATP binding"/>
    <property type="evidence" value="ECO:0007669"/>
    <property type="project" value="UniProtKB-KW"/>
</dbReference>
<dbReference type="Pfam" id="PF00512">
    <property type="entry name" value="HisKA"/>
    <property type="match status" value="1"/>
</dbReference>
<dbReference type="PANTHER" id="PTHR44936">
    <property type="entry name" value="SENSOR PROTEIN CREC"/>
    <property type="match status" value="1"/>
</dbReference>
<keyword evidence="6" id="KW-0808">Transferase</keyword>
<dbReference type="SUPFAM" id="SSF47384">
    <property type="entry name" value="Homodimeric domain of signal transducing histidine kinase"/>
    <property type="match status" value="1"/>
</dbReference>
<feature type="domain" description="Histidine kinase" evidence="11">
    <location>
        <begin position="126"/>
        <end position="324"/>
    </location>
</feature>